<feature type="compositionally biased region" description="Low complexity" evidence="1">
    <location>
        <begin position="16"/>
        <end position="31"/>
    </location>
</feature>
<evidence type="ECO:0000313" key="2">
    <source>
        <dbReference type="EMBL" id="KAK8722050.1"/>
    </source>
</evidence>
<dbReference type="EMBL" id="JARKIK010000097">
    <property type="protein sequence ID" value="KAK8722050.1"/>
    <property type="molecule type" value="Genomic_DNA"/>
</dbReference>
<feature type="compositionally biased region" description="Basic and acidic residues" evidence="1">
    <location>
        <begin position="287"/>
        <end position="296"/>
    </location>
</feature>
<evidence type="ECO:0000256" key="1">
    <source>
        <dbReference type="SAM" id="MobiDB-lite"/>
    </source>
</evidence>
<name>A0AAW0VZ33_CHEQU</name>
<dbReference type="AlphaFoldDB" id="A0AAW0VZ33"/>
<feature type="non-terminal residue" evidence="2">
    <location>
        <position position="1"/>
    </location>
</feature>
<gene>
    <name evidence="2" type="ORF">OTU49_012452</name>
</gene>
<feature type="compositionally biased region" description="Basic and acidic residues" evidence="1">
    <location>
        <begin position="171"/>
        <end position="182"/>
    </location>
</feature>
<keyword evidence="3" id="KW-1185">Reference proteome</keyword>
<feature type="region of interest" description="Disordered" evidence="1">
    <location>
        <begin position="428"/>
        <end position="471"/>
    </location>
</feature>
<feature type="compositionally biased region" description="Low complexity" evidence="1">
    <location>
        <begin position="103"/>
        <end position="116"/>
    </location>
</feature>
<dbReference type="Proteomes" id="UP001445076">
    <property type="component" value="Unassembled WGS sequence"/>
</dbReference>
<feature type="compositionally biased region" description="Basic and acidic residues" evidence="1">
    <location>
        <begin position="270"/>
        <end position="279"/>
    </location>
</feature>
<accession>A0AAW0VZ33</accession>
<feature type="region of interest" description="Disordered" evidence="1">
    <location>
        <begin position="231"/>
        <end position="341"/>
    </location>
</feature>
<feature type="compositionally biased region" description="Basic and acidic residues" evidence="1">
    <location>
        <begin position="138"/>
        <end position="150"/>
    </location>
</feature>
<feature type="compositionally biased region" description="Polar residues" evidence="1">
    <location>
        <begin position="247"/>
        <end position="269"/>
    </location>
</feature>
<sequence>SASTVRRQESHPPPASNSSPLSLPSRWQNNDNDNDKQKNNDNQELCCGFSDDNSTQNVKPCRGASEPSTGAFPGEALKAYVEQDIKTSESATPPRSPFRGRASTNESTKSTNSSSKSDSESSEKKSKFKLFKSKLSVNKKEDKDSKDGKERKRKGSTFSLLQVKKSKERAKKGPDDLERESAEALVNVSQQPADTARGYDAVQTALTETAAITAVKDANIFVLQSDVLETEKDLRPDTGDSVKQDSHSVSTDIVDSVKQDSSCLSTDVTDSVKEDRRSLSPDVTIVLRREKLHSNGEARCSTYSRASNSSRDQEPAPSIPEKTRVRAKSPNHDIPQSNRPVTHMYRNIQQEQELEDNKQVDGYITEEQIHAILTASESRDKKRHSQSHSFLLTVTDISKGSEDWSFKRPSFESVNSTESDEPLAVTNFLSSDRHSNSSGSLKTRSKSLDSNSSSESPVCKESQDPEQDTSAVHLRKLSRPTDSLMATNRVSLTCPEFTVLEEDGVTTPDATKTSFPTEVVPPGSPSDVPRIRVATGVEPGVDLQQSPSLQTTLDSEEEDYFPVPGVQMRTVPGSLVLAQSSKDLRTSGILELKEYLKKEGQQEVKEEVKAGISRLGHSPAVEKLKNTSENLS</sequence>
<organism evidence="2 3">
    <name type="scientific">Cherax quadricarinatus</name>
    <name type="common">Australian red claw crayfish</name>
    <dbReference type="NCBI Taxonomy" id="27406"/>
    <lineage>
        <taxon>Eukaryota</taxon>
        <taxon>Metazoa</taxon>
        <taxon>Ecdysozoa</taxon>
        <taxon>Arthropoda</taxon>
        <taxon>Crustacea</taxon>
        <taxon>Multicrustacea</taxon>
        <taxon>Malacostraca</taxon>
        <taxon>Eumalacostraca</taxon>
        <taxon>Eucarida</taxon>
        <taxon>Decapoda</taxon>
        <taxon>Pleocyemata</taxon>
        <taxon>Astacidea</taxon>
        <taxon>Parastacoidea</taxon>
        <taxon>Parastacidae</taxon>
        <taxon>Cherax</taxon>
    </lineage>
</organism>
<evidence type="ECO:0000313" key="3">
    <source>
        <dbReference type="Proteomes" id="UP001445076"/>
    </source>
</evidence>
<feature type="region of interest" description="Disordered" evidence="1">
    <location>
        <begin position="1"/>
        <end position="196"/>
    </location>
</feature>
<reference evidence="2 3" key="1">
    <citation type="journal article" date="2024" name="BMC Genomics">
        <title>Genome assembly of redclaw crayfish (Cherax quadricarinatus) provides insights into its immune adaptation and hypoxia tolerance.</title>
        <authorList>
            <person name="Liu Z."/>
            <person name="Zheng J."/>
            <person name="Li H."/>
            <person name="Fang K."/>
            <person name="Wang S."/>
            <person name="He J."/>
            <person name="Zhou D."/>
            <person name="Weng S."/>
            <person name="Chi M."/>
            <person name="Gu Z."/>
            <person name="He J."/>
            <person name="Li F."/>
            <person name="Wang M."/>
        </authorList>
    </citation>
    <scope>NUCLEOTIDE SEQUENCE [LARGE SCALE GENOMIC DNA]</scope>
    <source>
        <strain evidence="2">ZL_2023a</strain>
    </source>
</reference>
<feature type="compositionally biased region" description="Polar residues" evidence="1">
    <location>
        <begin position="301"/>
        <end position="310"/>
    </location>
</feature>
<comment type="caution">
    <text evidence="2">The sequence shown here is derived from an EMBL/GenBank/DDBJ whole genome shotgun (WGS) entry which is preliminary data.</text>
</comment>
<proteinExistence type="predicted"/>
<feature type="region of interest" description="Disordered" evidence="1">
    <location>
        <begin position="402"/>
        <end position="421"/>
    </location>
</feature>
<feature type="compositionally biased region" description="Basic and acidic residues" evidence="1">
    <location>
        <begin position="1"/>
        <end position="10"/>
    </location>
</feature>
<feature type="region of interest" description="Disordered" evidence="1">
    <location>
        <begin position="506"/>
        <end position="527"/>
    </location>
</feature>
<feature type="compositionally biased region" description="Basic and acidic residues" evidence="1">
    <location>
        <begin position="231"/>
        <end position="246"/>
    </location>
</feature>
<protein>
    <submittedName>
        <fullName evidence="2">Uncharacterized protein</fullName>
    </submittedName>
</protein>